<dbReference type="EMBL" id="NGKU01000001">
    <property type="protein sequence ID" value="OTN76604.1"/>
    <property type="molecule type" value="Genomic_DNA"/>
</dbReference>
<dbReference type="RefSeq" id="WP_086274539.1">
    <property type="nucleotide sequence ID" value="NZ_NGKU01000001.1"/>
</dbReference>
<sequence length="61" mass="7476">MKKRIKKKKAYKKYIQDIFTGYEEMLENPELSEKKFAYLKEETILKRDGNDQIRFRTIDVD</sequence>
<accession>A0A242A6F6</accession>
<gene>
    <name evidence="1" type="ORF">A5886_001682</name>
</gene>
<name>A0A242A6F6_9ENTE</name>
<proteinExistence type="predicted"/>
<reference evidence="1 2" key="1">
    <citation type="submission" date="2017-05" db="EMBL/GenBank/DDBJ databases">
        <title>The Genome Sequence of Enterococcus sp. 8G7_MSG3316.</title>
        <authorList>
            <consortium name="The Broad Institute Genomics Platform"/>
            <consortium name="The Broad Institute Genomic Center for Infectious Diseases"/>
            <person name="Earl A."/>
            <person name="Manson A."/>
            <person name="Schwartman J."/>
            <person name="Gilmore M."/>
            <person name="Abouelleil A."/>
            <person name="Cao P."/>
            <person name="Chapman S."/>
            <person name="Cusick C."/>
            <person name="Shea T."/>
            <person name="Young S."/>
            <person name="Neafsey D."/>
            <person name="Nusbaum C."/>
            <person name="Birren B."/>
        </authorList>
    </citation>
    <scope>NUCLEOTIDE SEQUENCE [LARGE SCALE GENOMIC DNA]</scope>
    <source>
        <strain evidence="1 2">8G7_MSG3316</strain>
    </source>
</reference>
<protein>
    <submittedName>
        <fullName evidence="1">Uncharacterized protein</fullName>
    </submittedName>
</protein>
<dbReference type="OrthoDB" id="2194543at2"/>
<organism evidence="1 2">
    <name type="scientific">Candidatus Enterococcus testudinis</name>
    <dbReference type="NCBI Taxonomy" id="1834191"/>
    <lineage>
        <taxon>Bacteria</taxon>
        <taxon>Bacillati</taxon>
        <taxon>Bacillota</taxon>
        <taxon>Bacilli</taxon>
        <taxon>Lactobacillales</taxon>
        <taxon>Enterococcaceae</taxon>
        <taxon>Enterococcus</taxon>
    </lineage>
</organism>
<dbReference type="STRING" id="1834191.A5886_001682"/>
<evidence type="ECO:0000313" key="2">
    <source>
        <dbReference type="Proteomes" id="UP000195043"/>
    </source>
</evidence>
<comment type="caution">
    <text evidence="1">The sequence shown here is derived from an EMBL/GenBank/DDBJ whole genome shotgun (WGS) entry which is preliminary data.</text>
</comment>
<dbReference type="AlphaFoldDB" id="A0A242A6F6"/>
<keyword evidence="2" id="KW-1185">Reference proteome</keyword>
<evidence type="ECO:0000313" key="1">
    <source>
        <dbReference type="EMBL" id="OTN76604.1"/>
    </source>
</evidence>
<dbReference type="Proteomes" id="UP000195043">
    <property type="component" value="Unassembled WGS sequence"/>
</dbReference>